<organism evidence="2">
    <name type="scientific">Mucor ambiguus</name>
    <dbReference type="NCBI Taxonomy" id="91626"/>
    <lineage>
        <taxon>Eukaryota</taxon>
        <taxon>Fungi</taxon>
        <taxon>Fungi incertae sedis</taxon>
        <taxon>Mucoromycota</taxon>
        <taxon>Mucoromycotina</taxon>
        <taxon>Mucoromycetes</taxon>
        <taxon>Mucorales</taxon>
        <taxon>Mucorineae</taxon>
        <taxon>Mucoraceae</taxon>
        <taxon>Mucor</taxon>
    </lineage>
</organism>
<evidence type="ECO:0000256" key="1">
    <source>
        <dbReference type="SAM" id="MobiDB-lite"/>
    </source>
</evidence>
<dbReference type="AlphaFoldDB" id="A0A0C9LSW0"/>
<feature type="compositionally biased region" description="Low complexity" evidence="1">
    <location>
        <begin position="148"/>
        <end position="176"/>
    </location>
</feature>
<accession>A0A0C9LSW0</accession>
<evidence type="ECO:0000313" key="3">
    <source>
        <dbReference type="Proteomes" id="UP000053815"/>
    </source>
</evidence>
<keyword evidence="3" id="KW-1185">Reference proteome</keyword>
<gene>
    <name evidence="2" type="ORF">MAM1_0035d02656</name>
</gene>
<proteinExistence type="predicted"/>
<dbReference type="Proteomes" id="UP000053815">
    <property type="component" value="Unassembled WGS sequence"/>
</dbReference>
<name>A0A0C9LSW0_9FUNG</name>
<reference evidence="2" key="1">
    <citation type="submission" date="2014-09" db="EMBL/GenBank/DDBJ databases">
        <title>Draft genome sequence of an oleaginous Mucoromycotina fungus Mucor ambiguus NBRC6742.</title>
        <authorList>
            <person name="Takeda I."/>
            <person name="Yamane N."/>
            <person name="Morita T."/>
            <person name="Tamano K."/>
            <person name="Machida M."/>
            <person name="Baker S."/>
            <person name="Koike H."/>
        </authorList>
    </citation>
    <scope>NUCLEOTIDE SEQUENCE</scope>
    <source>
        <strain evidence="2">NBRC 6742</strain>
    </source>
</reference>
<evidence type="ECO:0000313" key="2">
    <source>
        <dbReference type="EMBL" id="GAN03205.1"/>
    </source>
</evidence>
<feature type="region of interest" description="Disordered" evidence="1">
    <location>
        <begin position="136"/>
        <end position="176"/>
    </location>
</feature>
<sequence length="315" mass="35442">MSQKRPANKCDSEPAHKKQMAVGMNQKVNNPQHITYCIENKATFIFPAFCEKFDLFRRDYAYSRYKNIISKYLPDDCDRLTKEFNLWKSSFASKQFWLQKTRLVTDLDAHLSSAEYVQKVIQQEIQVLPDVNSSTSVRVSSHDTTHRSTSPSIDDNTTSITSNSDENSTDDSASADMTRHNDADLLDLPGHQTSSTLLSHANASAGWMFKGTNISTLFMIFQQKVVDITASALLHMETSIHEALALSHILLLAPQQHSQLMIDVFTEEILDALTENLVHESLKLKLDTGDVICGKVFRVIDSVQMHQLDNDGANS</sequence>
<dbReference type="EMBL" id="DF836324">
    <property type="protein sequence ID" value="GAN03205.1"/>
    <property type="molecule type" value="Genomic_DNA"/>
</dbReference>
<protein>
    <submittedName>
        <fullName evidence="2">Uncharacterized protein</fullName>
    </submittedName>
</protein>
<dbReference type="OrthoDB" id="2213130at2759"/>